<proteinExistence type="predicted"/>
<sequence>MYMLVTADPANVHYIMSSNFSNFEKGYDFNKRFDILGDGIINADRDLWKNQRKVAQALVNHRLFCKRLVKTIQDKVERGLIPVLEHVCKQSLVLDLQDLFQRFTFDASCVSFDPGCLSIDLPEVAFSKAMDN</sequence>
<comment type="caution">
    <text evidence="1">The sequence shown here is derived from an EMBL/GenBank/DDBJ whole genome shotgun (WGS) entry which is preliminary data.</text>
</comment>
<reference evidence="1 2" key="1">
    <citation type="journal article" date="2024" name="Plant Biotechnol. J.">
        <title>Genome and CRISPR/Cas9 system of a widespread forest tree (Populus alba) in the world.</title>
        <authorList>
            <person name="Liu Y.J."/>
            <person name="Jiang P.F."/>
            <person name="Han X.M."/>
            <person name="Li X.Y."/>
            <person name="Wang H.M."/>
            <person name="Wang Y.J."/>
            <person name="Wang X.X."/>
            <person name="Zeng Q.Y."/>
        </authorList>
    </citation>
    <scope>NUCLEOTIDE SEQUENCE [LARGE SCALE GENOMIC DNA]</scope>
    <source>
        <strain evidence="2">cv. PAL-ZL1</strain>
    </source>
</reference>
<gene>
    <name evidence="1" type="ORF">D5086_027536</name>
</gene>
<dbReference type="Proteomes" id="UP000309997">
    <property type="component" value="Unassembled WGS sequence"/>
</dbReference>
<name>A0ACC4AVS5_POPAL</name>
<protein>
    <submittedName>
        <fullName evidence="1">Uncharacterized protein</fullName>
    </submittedName>
</protein>
<accession>A0ACC4AVS5</accession>
<organism evidence="1 2">
    <name type="scientific">Populus alba</name>
    <name type="common">White poplar</name>
    <dbReference type="NCBI Taxonomy" id="43335"/>
    <lineage>
        <taxon>Eukaryota</taxon>
        <taxon>Viridiplantae</taxon>
        <taxon>Streptophyta</taxon>
        <taxon>Embryophyta</taxon>
        <taxon>Tracheophyta</taxon>
        <taxon>Spermatophyta</taxon>
        <taxon>Magnoliopsida</taxon>
        <taxon>eudicotyledons</taxon>
        <taxon>Gunneridae</taxon>
        <taxon>Pentapetalae</taxon>
        <taxon>rosids</taxon>
        <taxon>fabids</taxon>
        <taxon>Malpighiales</taxon>
        <taxon>Salicaceae</taxon>
        <taxon>Saliceae</taxon>
        <taxon>Populus</taxon>
    </lineage>
</organism>
<dbReference type="EMBL" id="RCHU02000015">
    <property type="protein sequence ID" value="KAL3570287.1"/>
    <property type="molecule type" value="Genomic_DNA"/>
</dbReference>
<keyword evidence="2" id="KW-1185">Reference proteome</keyword>
<evidence type="ECO:0000313" key="2">
    <source>
        <dbReference type="Proteomes" id="UP000309997"/>
    </source>
</evidence>
<evidence type="ECO:0000313" key="1">
    <source>
        <dbReference type="EMBL" id="KAL3570287.1"/>
    </source>
</evidence>